<evidence type="ECO:0000313" key="9">
    <source>
        <dbReference type="Proteomes" id="UP001258017"/>
    </source>
</evidence>
<dbReference type="SUPFAM" id="SSF51445">
    <property type="entry name" value="(Trans)glycosidases"/>
    <property type="match status" value="1"/>
</dbReference>
<dbReference type="InterPro" id="IPR011583">
    <property type="entry name" value="Chitinase_II/V-like_cat"/>
</dbReference>
<dbReference type="FunFam" id="3.10.50.10:FF:000001">
    <property type="entry name" value="Chitinase 3-like 1"/>
    <property type="match status" value="1"/>
</dbReference>
<dbReference type="PANTHER" id="PTHR11177:SF403">
    <property type="entry name" value="CHITINASE 2-RELATED"/>
    <property type="match status" value="1"/>
</dbReference>
<evidence type="ECO:0000313" key="8">
    <source>
        <dbReference type="EMBL" id="KAK2577217.1"/>
    </source>
</evidence>
<keyword evidence="1 4" id="KW-0378">Hydrolase</keyword>
<protein>
    <recommendedName>
        <fullName evidence="7">GH18 domain-containing protein</fullName>
    </recommendedName>
</protein>
<dbReference type="SUPFAM" id="SSF54556">
    <property type="entry name" value="Chitinase insertion domain"/>
    <property type="match status" value="1"/>
</dbReference>
<feature type="signal peptide" evidence="6">
    <location>
        <begin position="1"/>
        <end position="24"/>
    </location>
</feature>
<evidence type="ECO:0000256" key="6">
    <source>
        <dbReference type="SAM" id="SignalP"/>
    </source>
</evidence>
<keyword evidence="9" id="KW-1185">Reference proteome</keyword>
<gene>
    <name evidence="8" type="ORF">KPH14_003365</name>
</gene>
<reference evidence="8" key="1">
    <citation type="submission" date="2021-08" db="EMBL/GenBank/DDBJ databases">
        <authorList>
            <person name="Misof B."/>
            <person name="Oliver O."/>
            <person name="Podsiadlowski L."/>
            <person name="Donath A."/>
            <person name="Peters R."/>
            <person name="Mayer C."/>
            <person name="Rust J."/>
            <person name="Gunkel S."/>
            <person name="Lesny P."/>
            <person name="Martin S."/>
            <person name="Oeyen J.P."/>
            <person name="Petersen M."/>
            <person name="Panagiotis P."/>
            <person name="Wilbrandt J."/>
            <person name="Tanja T."/>
        </authorList>
    </citation>
    <scope>NUCLEOTIDE SEQUENCE</scope>
    <source>
        <strain evidence="8">GBR_01_08_01A</strain>
        <tissue evidence="8">Thorax + abdomen</tissue>
    </source>
</reference>
<evidence type="ECO:0000256" key="3">
    <source>
        <dbReference type="ARBA" id="ARBA00023295"/>
    </source>
</evidence>
<dbReference type="GO" id="GO:0004568">
    <property type="term" value="F:chitinase activity"/>
    <property type="evidence" value="ECO:0007669"/>
    <property type="project" value="TreeGrafter"/>
</dbReference>
<dbReference type="InterPro" id="IPR029070">
    <property type="entry name" value="Chitinase_insertion_sf"/>
</dbReference>
<dbReference type="EMBL" id="JAIFRP010004357">
    <property type="protein sequence ID" value="KAK2577217.1"/>
    <property type="molecule type" value="Genomic_DNA"/>
</dbReference>
<reference evidence="8" key="2">
    <citation type="journal article" date="2023" name="Commun. Biol.">
        <title>Intrasexual cuticular hydrocarbon dimorphism in a wasp sheds light on hydrocarbon biosynthesis genes in Hymenoptera.</title>
        <authorList>
            <person name="Moris V.C."/>
            <person name="Podsiadlowski L."/>
            <person name="Martin S."/>
            <person name="Oeyen J.P."/>
            <person name="Donath A."/>
            <person name="Petersen M."/>
            <person name="Wilbrandt J."/>
            <person name="Misof B."/>
            <person name="Liedtke D."/>
            <person name="Thamm M."/>
            <person name="Scheiner R."/>
            <person name="Schmitt T."/>
            <person name="Niehuis O."/>
        </authorList>
    </citation>
    <scope>NUCLEOTIDE SEQUENCE</scope>
    <source>
        <strain evidence="8">GBR_01_08_01A</strain>
    </source>
</reference>
<dbReference type="GO" id="GO:0006032">
    <property type="term" value="P:chitin catabolic process"/>
    <property type="evidence" value="ECO:0007669"/>
    <property type="project" value="TreeGrafter"/>
</dbReference>
<proteinExistence type="inferred from homology"/>
<dbReference type="GO" id="GO:0005975">
    <property type="term" value="P:carbohydrate metabolic process"/>
    <property type="evidence" value="ECO:0007669"/>
    <property type="project" value="InterPro"/>
</dbReference>
<keyword evidence="6" id="KW-0732">Signal</keyword>
<evidence type="ECO:0000259" key="7">
    <source>
        <dbReference type="PROSITE" id="PS51910"/>
    </source>
</evidence>
<evidence type="ECO:0000256" key="2">
    <source>
        <dbReference type="ARBA" id="ARBA00023157"/>
    </source>
</evidence>
<dbReference type="InterPro" id="IPR001223">
    <property type="entry name" value="Glyco_hydro18_cat"/>
</dbReference>
<dbReference type="Gene3D" id="3.20.20.80">
    <property type="entry name" value="Glycosidases"/>
    <property type="match status" value="1"/>
</dbReference>
<dbReference type="PANTHER" id="PTHR11177">
    <property type="entry name" value="CHITINASE"/>
    <property type="match status" value="1"/>
</dbReference>
<dbReference type="PROSITE" id="PS01095">
    <property type="entry name" value="GH18_1"/>
    <property type="match status" value="1"/>
</dbReference>
<keyword evidence="3 4" id="KW-0326">Glycosidase</keyword>
<dbReference type="InterPro" id="IPR017853">
    <property type="entry name" value="GH"/>
</dbReference>
<dbReference type="SMART" id="SM00636">
    <property type="entry name" value="Glyco_18"/>
    <property type="match status" value="1"/>
</dbReference>
<comment type="caution">
    <text evidence="8">The sequence shown here is derived from an EMBL/GenBank/DDBJ whole genome shotgun (WGS) entry which is preliminary data.</text>
</comment>
<evidence type="ECO:0000256" key="4">
    <source>
        <dbReference type="RuleBase" id="RU000489"/>
    </source>
</evidence>
<keyword evidence="2" id="KW-1015">Disulfide bond</keyword>
<feature type="domain" description="GH18" evidence="7">
    <location>
        <begin position="33"/>
        <end position="397"/>
    </location>
</feature>
<comment type="similarity">
    <text evidence="5">Belongs to the glycosyl hydrolase 18 family.</text>
</comment>
<dbReference type="GO" id="GO:0005576">
    <property type="term" value="C:extracellular region"/>
    <property type="evidence" value="ECO:0007669"/>
    <property type="project" value="TreeGrafter"/>
</dbReference>
<evidence type="ECO:0000256" key="1">
    <source>
        <dbReference type="ARBA" id="ARBA00022801"/>
    </source>
</evidence>
<sequence length="434" mass="48278">MSPVKSLAPCLLTLLFLYVEGIQGESTVQTHGKVVACYVASWARYRPTGGQFLMNDLKPEYCTHLIYAFAGLNSTSWEIRSLDNWADLEEGGIGNYRKMTALRDKYPGLKISLAIGGWNEGSGNYSALVSDMNRRRTFINSVVNFLKKYKFDGLDLDWEFPGQRGGNPEDKKNFALLVKELQSDFSIHHFILTAAISANKKIISEAYDIPKISKYLDYVHLMAYDYHGAWDLKVLPNAPLNSNDDANINSSVSYLLKLGVPPEKLVLGLPMYGRTFILVNDVPPEDSPIGMTAQSKSFSGPYTREDGIMGYNEICKELADKSWISKWDTVSSTPYAVNGLRVISYDDYSSLEKKVLYATELNLAGVMIWSIDTDDFKGSCGTDYTLMKSINNAFVKNVVSSTEQSNDGTNSAHALYNAATVVSVIFSILILITF</sequence>
<dbReference type="InterPro" id="IPR001579">
    <property type="entry name" value="Glyco_hydro_18_chit_AS"/>
</dbReference>
<dbReference type="AlphaFoldDB" id="A0AAD9VKN2"/>
<dbReference type="GO" id="GO:0008061">
    <property type="term" value="F:chitin binding"/>
    <property type="evidence" value="ECO:0007669"/>
    <property type="project" value="InterPro"/>
</dbReference>
<organism evidence="8 9">
    <name type="scientific">Odynerus spinipes</name>
    <dbReference type="NCBI Taxonomy" id="1348599"/>
    <lineage>
        <taxon>Eukaryota</taxon>
        <taxon>Metazoa</taxon>
        <taxon>Ecdysozoa</taxon>
        <taxon>Arthropoda</taxon>
        <taxon>Hexapoda</taxon>
        <taxon>Insecta</taxon>
        <taxon>Pterygota</taxon>
        <taxon>Neoptera</taxon>
        <taxon>Endopterygota</taxon>
        <taxon>Hymenoptera</taxon>
        <taxon>Apocrita</taxon>
        <taxon>Aculeata</taxon>
        <taxon>Vespoidea</taxon>
        <taxon>Vespidae</taxon>
        <taxon>Eumeninae</taxon>
        <taxon>Odynerus</taxon>
    </lineage>
</organism>
<accession>A0AAD9VKN2</accession>
<dbReference type="Pfam" id="PF00704">
    <property type="entry name" value="Glyco_hydro_18"/>
    <property type="match status" value="1"/>
</dbReference>
<feature type="chain" id="PRO_5042076281" description="GH18 domain-containing protein" evidence="6">
    <location>
        <begin position="25"/>
        <end position="434"/>
    </location>
</feature>
<evidence type="ECO:0000256" key="5">
    <source>
        <dbReference type="RuleBase" id="RU004453"/>
    </source>
</evidence>
<dbReference type="Proteomes" id="UP001258017">
    <property type="component" value="Unassembled WGS sequence"/>
</dbReference>
<dbReference type="PROSITE" id="PS51910">
    <property type="entry name" value="GH18_2"/>
    <property type="match status" value="1"/>
</dbReference>
<dbReference type="Gene3D" id="3.10.50.10">
    <property type="match status" value="1"/>
</dbReference>
<dbReference type="InterPro" id="IPR050314">
    <property type="entry name" value="Glycosyl_Hydrlase_18"/>
</dbReference>
<name>A0AAD9VKN2_9HYME</name>